<dbReference type="GO" id="GO:0099536">
    <property type="term" value="P:synaptic signaling"/>
    <property type="evidence" value="ECO:0007669"/>
    <property type="project" value="TreeGrafter"/>
</dbReference>
<evidence type="ECO:0000256" key="4">
    <source>
        <dbReference type="ARBA" id="ARBA00022837"/>
    </source>
</evidence>
<dbReference type="InterPro" id="IPR056503">
    <property type="entry name" value="Spectrin_Dys-1"/>
</dbReference>
<feature type="non-terminal residue" evidence="7">
    <location>
        <position position="355"/>
    </location>
</feature>
<keyword evidence="5" id="KW-0206">Cytoskeleton</keyword>
<organism evidence="7 8">
    <name type="scientific">Wuchereria bancrofti</name>
    <dbReference type="NCBI Taxonomy" id="6293"/>
    <lineage>
        <taxon>Eukaryota</taxon>
        <taxon>Metazoa</taxon>
        <taxon>Ecdysozoa</taxon>
        <taxon>Nematoda</taxon>
        <taxon>Chromadorea</taxon>
        <taxon>Rhabditida</taxon>
        <taxon>Spirurina</taxon>
        <taxon>Spiruromorpha</taxon>
        <taxon>Filarioidea</taxon>
        <taxon>Onchocercidae</taxon>
        <taxon>Wuchereria</taxon>
    </lineage>
</organism>
<keyword evidence="4" id="KW-0106">Calcium</keyword>
<evidence type="ECO:0000256" key="1">
    <source>
        <dbReference type="ARBA" id="ARBA00004413"/>
    </source>
</evidence>
<dbReference type="PANTHER" id="PTHR12268:SF14">
    <property type="entry name" value="DYSTROPHIN-1"/>
    <property type="match status" value="1"/>
</dbReference>
<dbReference type="GO" id="GO:0005886">
    <property type="term" value="C:plasma membrane"/>
    <property type="evidence" value="ECO:0007669"/>
    <property type="project" value="TreeGrafter"/>
</dbReference>
<name>J9AU36_WUCBA</name>
<evidence type="ECO:0000256" key="5">
    <source>
        <dbReference type="ARBA" id="ARBA00023212"/>
    </source>
</evidence>
<proteinExistence type="predicted"/>
<evidence type="ECO:0000313" key="7">
    <source>
        <dbReference type="EMBL" id="EJW77980.1"/>
    </source>
</evidence>
<feature type="domain" description="Dystrophin-1-like spectrin repeat" evidence="6">
    <location>
        <begin position="53"/>
        <end position="142"/>
    </location>
</feature>
<dbReference type="PANTHER" id="PTHR12268">
    <property type="entry name" value="E3 UBIQUITIN-PROTEIN LIGASE KCMF1"/>
    <property type="match status" value="1"/>
</dbReference>
<dbReference type="SUPFAM" id="SSF46966">
    <property type="entry name" value="Spectrin repeat"/>
    <property type="match status" value="2"/>
</dbReference>
<dbReference type="GO" id="GO:0045202">
    <property type="term" value="C:synapse"/>
    <property type="evidence" value="ECO:0007669"/>
    <property type="project" value="GOC"/>
</dbReference>
<dbReference type="Proteomes" id="UP000004810">
    <property type="component" value="Unassembled WGS sequence"/>
</dbReference>
<sequence length="355" mass="41070">AVGEEELTNEVRTTLSSIAEEKESHTSEYGTLNESVALESIASNLSSKERLLMDTIVHMGHWLTETERDASLTVDLADSESIRNAAIQMQAFIDQLKMRHLDLIRILDESQNKVVRERSEVMTVECNRILGECQRRKITLTKMLEESRAWDKLRKSLSIWLANVQERVVDGSKVDAADLQTLKQELSEIQEIAEIAGKMKFKMDELNECSNALLDNYRADEGHNLSHTISRLNALWSKFNDNVRIRRAVLEAALRARSDFYSSLEQLEEWMNSVEASLVELNEITINTQMLKDSVKRKKWIEDEKSVRADMNAHKDVIRSVEDMGAQLTRRVEDLKEREHLKERLSHIDIRWRHL</sequence>
<dbReference type="InterPro" id="IPR050774">
    <property type="entry name" value="KCMF1/Dystrophin"/>
</dbReference>
<dbReference type="Pfam" id="PF23729">
    <property type="entry name" value="Spectrin_Dys-1"/>
    <property type="match status" value="1"/>
</dbReference>
<dbReference type="AlphaFoldDB" id="J9AU36"/>
<feature type="non-terminal residue" evidence="7">
    <location>
        <position position="1"/>
    </location>
</feature>
<keyword evidence="3" id="KW-0963">Cytoplasm</keyword>
<reference evidence="8" key="1">
    <citation type="submission" date="2012-08" db="EMBL/GenBank/DDBJ databases">
        <title>The Genome Sequence of Wuchereria bancrofti.</title>
        <authorList>
            <person name="Nutman T.B."/>
            <person name="Fink D.L."/>
            <person name="Russ C."/>
            <person name="Young S."/>
            <person name="Zeng Q."/>
            <person name="Koehrsen M."/>
            <person name="Alvarado L."/>
            <person name="Berlin A."/>
            <person name="Chapman S.B."/>
            <person name="Chen Z."/>
            <person name="Freedman E."/>
            <person name="Gellesch M."/>
            <person name="Goldberg J."/>
            <person name="Griggs A."/>
            <person name="Gujja S."/>
            <person name="Heilman E.R."/>
            <person name="Heiman D."/>
            <person name="Hepburn T."/>
            <person name="Howarth C."/>
            <person name="Jen D."/>
            <person name="Larson L."/>
            <person name="Lewis B."/>
            <person name="Mehta T."/>
            <person name="Park D."/>
            <person name="Pearson M."/>
            <person name="Roberts A."/>
            <person name="Saif S."/>
            <person name="Shea T."/>
            <person name="Shenoy N."/>
            <person name="Sisk P."/>
            <person name="Stolte C."/>
            <person name="Sykes S."/>
            <person name="Walk T."/>
            <person name="White J."/>
            <person name="Yandava C."/>
            <person name="Haas B."/>
            <person name="Henn M.R."/>
            <person name="Nusbaum C."/>
            <person name="Birren B."/>
        </authorList>
    </citation>
    <scope>NUCLEOTIDE SEQUENCE [LARGE SCALE GENOMIC DNA]</scope>
    <source>
        <strain evidence="8">NA</strain>
    </source>
</reference>
<dbReference type="EMBL" id="ADBV01007120">
    <property type="protein sequence ID" value="EJW77980.1"/>
    <property type="molecule type" value="Genomic_DNA"/>
</dbReference>
<gene>
    <name evidence="7" type="ORF">WUBG_11110</name>
</gene>
<evidence type="ECO:0000259" key="6">
    <source>
        <dbReference type="Pfam" id="PF23729"/>
    </source>
</evidence>
<dbReference type="Gene3D" id="1.20.58.60">
    <property type="match status" value="2"/>
</dbReference>
<evidence type="ECO:0000256" key="3">
    <source>
        <dbReference type="ARBA" id="ARBA00022490"/>
    </source>
</evidence>
<evidence type="ECO:0000256" key="2">
    <source>
        <dbReference type="ARBA" id="ARBA00004496"/>
    </source>
</evidence>
<comment type="subcellular location">
    <subcellularLocation>
        <location evidence="1">Cell membrane</location>
        <topology evidence="1">Peripheral membrane protein</topology>
        <orientation evidence="1">Cytoplasmic side</orientation>
    </subcellularLocation>
    <subcellularLocation>
        <location evidence="2">Cytoplasm</location>
    </subcellularLocation>
</comment>
<evidence type="ECO:0000313" key="8">
    <source>
        <dbReference type="Proteomes" id="UP000004810"/>
    </source>
</evidence>
<protein>
    <recommendedName>
        <fullName evidence="6">Dystrophin-1-like spectrin repeat domain-containing protein</fullName>
    </recommendedName>
</protein>
<comment type="caution">
    <text evidence="7">The sequence shown here is derived from an EMBL/GenBank/DDBJ whole genome shotgun (WGS) entry which is preliminary data.</text>
</comment>
<accession>J9AU36</accession>